<feature type="signal peptide" evidence="5">
    <location>
        <begin position="1"/>
        <end position="17"/>
    </location>
</feature>
<feature type="chain" id="PRO_5046724969" evidence="5">
    <location>
        <begin position="18"/>
        <end position="133"/>
    </location>
</feature>
<gene>
    <name evidence="7" type="primary">LOC107067956</name>
</gene>
<dbReference type="Proteomes" id="UP000694924">
    <property type="component" value="Unplaced"/>
</dbReference>
<dbReference type="InterPro" id="IPR036728">
    <property type="entry name" value="PBP_GOBP_sf"/>
</dbReference>
<evidence type="ECO:0000256" key="4">
    <source>
        <dbReference type="ARBA" id="ARBA00022729"/>
    </source>
</evidence>
<evidence type="ECO:0000256" key="1">
    <source>
        <dbReference type="ARBA" id="ARBA00004613"/>
    </source>
</evidence>
<comment type="subcellular location">
    <subcellularLocation>
        <location evidence="1">Secreted</location>
    </subcellularLocation>
</comment>
<evidence type="ECO:0000256" key="2">
    <source>
        <dbReference type="ARBA" id="ARBA00008098"/>
    </source>
</evidence>
<dbReference type="CDD" id="cd23992">
    <property type="entry name" value="PBP_GOBP"/>
    <property type="match status" value="1"/>
</dbReference>
<dbReference type="SMART" id="SM00708">
    <property type="entry name" value="PhBP"/>
    <property type="match status" value="1"/>
</dbReference>
<protein>
    <submittedName>
        <fullName evidence="7">General odorant-binding protein 56d-like</fullName>
    </submittedName>
</protein>
<accession>A0ABM1IGQ6</accession>
<evidence type="ECO:0000256" key="5">
    <source>
        <dbReference type="SAM" id="SignalP"/>
    </source>
</evidence>
<dbReference type="SUPFAM" id="SSF47565">
    <property type="entry name" value="Insect pheromone/odorant-binding proteins"/>
    <property type="match status" value="1"/>
</dbReference>
<sequence length="133" mass="14448">MKIIVVFTIALFVGALALTDEQKAKLKEYKDSCIAETGVDAAIVENAKNGNIAEGDEKLACFAACFLKKMAILSPEGNLNEEVLYAKLPSSIPKEKADEVFQKCKNLGGANVCEKGGNLMKCFLENKKFIILN</sequence>
<comment type="similarity">
    <text evidence="2">Belongs to the PBP/GOBP family.</text>
</comment>
<proteinExistence type="inferred from homology"/>
<keyword evidence="6" id="KW-1185">Reference proteome</keyword>
<evidence type="ECO:0000256" key="3">
    <source>
        <dbReference type="ARBA" id="ARBA00022525"/>
    </source>
</evidence>
<name>A0ABM1IGQ6_POLDO</name>
<dbReference type="PANTHER" id="PTHR11857:SF43">
    <property type="entry name" value="GEO07291P1-RELATED"/>
    <property type="match status" value="1"/>
</dbReference>
<dbReference type="GeneID" id="107067956"/>
<keyword evidence="3" id="KW-0964">Secreted</keyword>
<dbReference type="RefSeq" id="XP_015179393.1">
    <property type="nucleotide sequence ID" value="XM_015323907.1"/>
</dbReference>
<organism evidence="6 7">
    <name type="scientific">Polistes dominula</name>
    <name type="common">European paper wasp</name>
    <name type="synonym">Vespa dominula</name>
    <dbReference type="NCBI Taxonomy" id="743375"/>
    <lineage>
        <taxon>Eukaryota</taxon>
        <taxon>Metazoa</taxon>
        <taxon>Ecdysozoa</taxon>
        <taxon>Arthropoda</taxon>
        <taxon>Hexapoda</taxon>
        <taxon>Insecta</taxon>
        <taxon>Pterygota</taxon>
        <taxon>Neoptera</taxon>
        <taxon>Endopterygota</taxon>
        <taxon>Hymenoptera</taxon>
        <taxon>Apocrita</taxon>
        <taxon>Aculeata</taxon>
        <taxon>Vespoidea</taxon>
        <taxon>Vespidae</taxon>
        <taxon>Polistinae</taxon>
        <taxon>Polistini</taxon>
        <taxon>Polistes</taxon>
    </lineage>
</organism>
<reference evidence="7" key="1">
    <citation type="submission" date="2025-08" db="UniProtKB">
        <authorList>
            <consortium name="RefSeq"/>
        </authorList>
    </citation>
    <scope>IDENTIFICATION</scope>
    <source>
        <tissue evidence="7">Whole body</tissue>
    </source>
</reference>
<evidence type="ECO:0000313" key="6">
    <source>
        <dbReference type="Proteomes" id="UP000694924"/>
    </source>
</evidence>
<dbReference type="Gene3D" id="1.10.238.20">
    <property type="entry name" value="Pheromone/general odorant binding protein domain"/>
    <property type="match status" value="1"/>
</dbReference>
<dbReference type="Pfam" id="PF01395">
    <property type="entry name" value="PBP_GOBP"/>
    <property type="match status" value="1"/>
</dbReference>
<dbReference type="InterPro" id="IPR006170">
    <property type="entry name" value="PBP/GOBP"/>
</dbReference>
<dbReference type="PANTHER" id="PTHR11857">
    <property type="entry name" value="ODORANT BINDING PROTEIN-RELATED"/>
    <property type="match status" value="1"/>
</dbReference>
<evidence type="ECO:0000313" key="7">
    <source>
        <dbReference type="RefSeq" id="XP_015179393.1"/>
    </source>
</evidence>
<keyword evidence="4 5" id="KW-0732">Signal</keyword>